<keyword evidence="2" id="KW-1185">Reference proteome</keyword>
<comment type="caution">
    <text evidence="1">The sequence shown here is derived from an EMBL/GenBank/DDBJ whole genome shotgun (WGS) entry which is preliminary data.</text>
</comment>
<name>A0ABS1AXW6_BURVI</name>
<accession>A0ABS1AXW6</accession>
<gene>
    <name evidence="1" type="ORF">I5589_18115</name>
</gene>
<evidence type="ECO:0000313" key="1">
    <source>
        <dbReference type="EMBL" id="MBJ9688994.1"/>
    </source>
</evidence>
<protein>
    <submittedName>
        <fullName evidence="1">Uncharacterized protein</fullName>
    </submittedName>
</protein>
<dbReference type="RefSeq" id="WP_155625318.1">
    <property type="nucleotide sequence ID" value="NZ_CAAAFK010000002.1"/>
</dbReference>
<dbReference type="EMBL" id="JADVKH010000039">
    <property type="protein sequence ID" value="MBJ9688994.1"/>
    <property type="molecule type" value="Genomic_DNA"/>
</dbReference>
<organism evidence="1 2">
    <name type="scientific">Burkholderia vietnamiensis</name>
    <dbReference type="NCBI Taxonomy" id="60552"/>
    <lineage>
        <taxon>Bacteria</taxon>
        <taxon>Pseudomonadati</taxon>
        <taxon>Pseudomonadota</taxon>
        <taxon>Betaproteobacteria</taxon>
        <taxon>Burkholderiales</taxon>
        <taxon>Burkholderiaceae</taxon>
        <taxon>Burkholderia</taxon>
        <taxon>Burkholderia cepacia complex</taxon>
    </lineage>
</organism>
<reference evidence="1 2" key="1">
    <citation type="submission" date="2020-11" db="EMBL/GenBank/DDBJ databases">
        <title>Enhanced detection system for hospital associated transmission using whole genome sequencing surveillance.</title>
        <authorList>
            <person name="Harrison L.H."/>
            <person name="Van Tyne D."/>
            <person name="Marsh J.W."/>
            <person name="Griffith M.P."/>
            <person name="Snyder D.J."/>
            <person name="Cooper V.S."/>
            <person name="Mustapha M."/>
        </authorList>
    </citation>
    <scope>NUCLEOTIDE SEQUENCE [LARGE SCALE GENOMIC DNA]</scope>
    <source>
        <strain evidence="1 2">BC00020</strain>
    </source>
</reference>
<proteinExistence type="predicted"/>
<dbReference type="Proteomes" id="UP000808215">
    <property type="component" value="Unassembled WGS sequence"/>
</dbReference>
<evidence type="ECO:0000313" key="2">
    <source>
        <dbReference type="Proteomes" id="UP000808215"/>
    </source>
</evidence>
<sequence>MLGDIGHLRDCGNPPFWCVLQIRRIATPMLAYHHPKPDDAEIKPRKRQRELL</sequence>